<evidence type="ECO:0000256" key="1">
    <source>
        <dbReference type="SAM" id="MobiDB-lite"/>
    </source>
</evidence>
<feature type="transmembrane region" description="Helical" evidence="2">
    <location>
        <begin position="74"/>
        <end position="91"/>
    </location>
</feature>
<keyword evidence="5" id="KW-1185">Reference proteome</keyword>
<accession>A0ABS1TYB6</accession>
<dbReference type="Pfam" id="PF17159">
    <property type="entry name" value="MASE3"/>
    <property type="match status" value="1"/>
</dbReference>
<feature type="transmembrane region" description="Helical" evidence="2">
    <location>
        <begin position="111"/>
        <end position="130"/>
    </location>
</feature>
<feature type="transmembrane region" description="Helical" evidence="2">
    <location>
        <begin position="41"/>
        <end position="62"/>
    </location>
</feature>
<feature type="transmembrane region" description="Helical" evidence="2">
    <location>
        <begin position="239"/>
        <end position="259"/>
    </location>
</feature>
<evidence type="ECO:0000313" key="5">
    <source>
        <dbReference type="Proteomes" id="UP000623967"/>
    </source>
</evidence>
<feature type="transmembrane region" description="Helical" evidence="2">
    <location>
        <begin position="12"/>
        <end position="35"/>
    </location>
</feature>
<feature type="compositionally biased region" description="Low complexity" evidence="1">
    <location>
        <begin position="272"/>
        <end position="283"/>
    </location>
</feature>
<feature type="transmembrane region" description="Helical" evidence="2">
    <location>
        <begin position="212"/>
        <end position="233"/>
    </location>
</feature>
<proteinExistence type="predicted"/>
<gene>
    <name evidence="4" type="ORF">JK635_22330</name>
</gene>
<organism evidence="4 5">
    <name type="scientific">Neobacillus paridis</name>
    <dbReference type="NCBI Taxonomy" id="2803862"/>
    <lineage>
        <taxon>Bacteria</taxon>
        <taxon>Bacillati</taxon>
        <taxon>Bacillota</taxon>
        <taxon>Bacilli</taxon>
        <taxon>Bacillales</taxon>
        <taxon>Bacillaceae</taxon>
        <taxon>Neobacillus</taxon>
    </lineage>
</organism>
<reference evidence="4 5" key="1">
    <citation type="submission" date="2021-01" db="EMBL/GenBank/DDBJ databases">
        <title>Genome public.</title>
        <authorList>
            <person name="Liu C."/>
            <person name="Sun Q."/>
        </authorList>
    </citation>
    <scope>NUCLEOTIDE SEQUENCE [LARGE SCALE GENOMIC DNA]</scope>
    <source>
        <strain evidence="4 5">YIM B02564</strain>
    </source>
</reference>
<dbReference type="EMBL" id="JAESWB010000371">
    <property type="protein sequence ID" value="MBL4954900.1"/>
    <property type="molecule type" value="Genomic_DNA"/>
</dbReference>
<protein>
    <recommendedName>
        <fullName evidence="3">Membrane-associated sensor domain-containing protein</fullName>
    </recommendedName>
</protein>
<feature type="transmembrane region" description="Helical" evidence="2">
    <location>
        <begin position="142"/>
        <end position="162"/>
    </location>
</feature>
<name>A0ABS1TYB6_9BACI</name>
<feature type="region of interest" description="Disordered" evidence="1">
    <location>
        <begin position="270"/>
        <end position="294"/>
    </location>
</feature>
<dbReference type="Proteomes" id="UP000623967">
    <property type="component" value="Unassembled WGS sequence"/>
</dbReference>
<dbReference type="RefSeq" id="WP_202656134.1">
    <property type="nucleotide sequence ID" value="NZ_JAESWB010000371.1"/>
</dbReference>
<feature type="transmembrane region" description="Helical" evidence="2">
    <location>
        <begin position="182"/>
        <end position="200"/>
    </location>
</feature>
<evidence type="ECO:0000313" key="4">
    <source>
        <dbReference type="EMBL" id="MBL4954900.1"/>
    </source>
</evidence>
<comment type="caution">
    <text evidence="4">The sequence shown here is derived from an EMBL/GenBank/DDBJ whole genome shotgun (WGS) entry which is preliminary data.</text>
</comment>
<keyword evidence="2" id="KW-0472">Membrane</keyword>
<keyword evidence="2" id="KW-1133">Transmembrane helix</keyword>
<evidence type="ECO:0000259" key="3">
    <source>
        <dbReference type="Pfam" id="PF17159"/>
    </source>
</evidence>
<keyword evidence="2" id="KW-0812">Transmembrane</keyword>
<feature type="domain" description="Membrane-associated sensor" evidence="3">
    <location>
        <begin position="36"/>
        <end position="261"/>
    </location>
</feature>
<evidence type="ECO:0000256" key="2">
    <source>
        <dbReference type="SAM" id="Phobius"/>
    </source>
</evidence>
<dbReference type="InterPro" id="IPR033425">
    <property type="entry name" value="MASE3"/>
</dbReference>
<feature type="compositionally biased region" description="Basic and acidic residues" evidence="1">
    <location>
        <begin position="285"/>
        <end position="294"/>
    </location>
</feature>
<sequence>MKTHLTEGKFIIYSVAAIVLLMMVHLFQSPISVLYNPENYVGIHILLECISICISAAVFIYGLKSYQQTRSSQMLLLAITFFLVGSIDLLHTLSFKGMPYFISESSVAKATWFWVIARVIQAVLMLLVLIIPERRLKRDYRLGALVLGILIVCSIGLIVFYFEKQLPLLMVEGKGTTMLKNAMEYGITFIEFICLLITLYQYHVEKGEEKLSVALAFVFLLLMELVFTIYKSVYDIDHFIGHIFKTLGFYYILKGYYFLNVHEAAERELPEQKNQQQGLNQIQDKPVRKNSEAS</sequence>